<dbReference type="InterPro" id="IPR001375">
    <property type="entry name" value="Peptidase_S9_cat"/>
</dbReference>
<dbReference type="EMBL" id="JBHULH010000004">
    <property type="protein sequence ID" value="MFD2568054.1"/>
    <property type="molecule type" value="Genomic_DNA"/>
</dbReference>
<sequence>MKLFKKILKIIGVIVLLLFIGLYILFYIATAPKSDKKVLKEFQELGVTPTITKEKFKTFEYRKVAIVKDTTLPTIVFVHGTIGSVLDFKRYMTDSLLLRKANMIIYDRIGYNYKDKNNVQESIAFEVEMLEHIAQELDSSKTILAGYSYGGPIALASKKPYKKVILFAPAVYSKVEPMPWALNFYKWKLTRWMVPPIWRQASKEKMTHREDLKNFEQTWGENPNQVVSIHGNADGIVPFDNSTYLERKLPKERFELVTIPEAGHGFIWSNFTELKNELLKQLN</sequence>
<organism evidence="3 4">
    <name type="scientific">Pseudotenacibaculum haliotis</name>
    <dbReference type="NCBI Taxonomy" id="1862138"/>
    <lineage>
        <taxon>Bacteria</taxon>
        <taxon>Pseudomonadati</taxon>
        <taxon>Bacteroidota</taxon>
        <taxon>Flavobacteriia</taxon>
        <taxon>Flavobacteriales</taxon>
        <taxon>Flavobacteriaceae</taxon>
        <taxon>Pseudotenacibaculum</taxon>
    </lineage>
</organism>
<evidence type="ECO:0000313" key="4">
    <source>
        <dbReference type="Proteomes" id="UP001597508"/>
    </source>
</evidence>
<protein>
    <submittedName>
        <fullName evidence="3">Alpha/beta fold hydrolase</fullName>
    </submittedName>
</protein>
<comment type="caution">
    <text evidence="3">The sequence shown here is derived from an EMBL/GenBank/DDBJ whole genome shotgun (WGS) entry which is preliminary data.</text>
</comment>
<keyword evidence="3" id="KW-0378">Hydrolase</keyword>
<keyword evidence="1" id="KW-0472">Membrane</keyword>
<reference evidence="4" key="1">
    <citation type="journal article" date="2019" name="Int. J. Syst. Evol. Microbiol.">
        <title>The Global Catalogue of Microorganisms (GCM) 10K type strain sequencing project: providing services to taxonomists for standard genome sequencing and annotation.</title>
        <authorList>
            <consortium name="The Broad Institute Genomics Platform"/>
            <consortium name="The Broad Institute Genome Sequencing Center for Infectious Disease"/>
            <person name="Wu L."/>
            <person name="Ma J."/>
        </authorList>
    </citation>
    <scope>NUCLEOTIDE SEQUENCE [LARGE SCALE GENOMIC DNA]</scope>
    <source>
        <strain evidence="4">KCTC 52127</strain>
    </source>
</reference>
<dbReference type="InterPro" id="IPR029058">
    <property type="entry name" value="AB_hydrolase_fold"/>
</dbReference>
<dbReference type="SUPFAM" id="SSF53474">
    <property type="entry name" value="alpha/beta-Hydrolases"/>
    <property type="match status" value="1"/>
</dbReference>
<evidence type="ECO:0000256" key="1">
    <source>
        <dbReference type="SAM" id="Phobius"/>
    </source>
</evidence>
<name>A0ABW5LV34_9FLAO</name>
<keyword evidence="4" id="KW-1185">Reference proteome</keyword>
<keyword evidence="1" id="KW-1133">Transmembrane helix</keyword>
<feature type="domain" description="Peptidase S9 prolyl oligopeptidase catalytic" evidence="2">
    <location>
        <begin position="116"/>
        <end position="269"/>
    </location>
</feature>
<evidence type="ECO:0000259" key="2">
    <source>
        <dbReference type="Pfam" id="PF00326"/>
    </source>
</evidence>
<evidence type="ECO:0000313" key="3">
    <source>
        <dbReference type="EMBL" id="MFD2568054.1"/>
    </source>
</evidence>
<dbReference type="PANTHER" id="PTHR43689:SF8">
    <property type="entry name" value="ALPHA_BETA-HYDROLASES SUPERFAMILY PROTEIN"/>
    <property type="match status" value="1"/>
</dbReference>
<gene>
    <name evidence="3" type="ORF">ACFSRZ_11760</name>
</gene>
<proteinExistence type="predicted"/>
<dbReference type="Gene3D" id="3.40.50.1820">
    <property type="entry name" value="alpha/beta hydrolase"/>
    <property type="match status" value="1"/>
</dbReference>
<feature type="transmembrane region" description="Helical" evidence="1">
    <location>
        <begin position="7"/>
        <end position="29"/>
    </location>
</feature>
<accession>A0ABW5LV34</accession>
<dbReference type="Proteomes" id="UP001597508">
    <property type="component" value="Unassembled WGS sequence"/>
</dbReference>
<dbReference type="PANTHER" id="PTHR43689">
    <property type="entry name" value="HYDROLASE"/>
    <property type="match status" value="1"/>
</dbReference>
<dbReference type="RefSeq" id="WP_379666756.1">
    <property type="nucleotide sequence ID" value="NZ_JBHULH010000004.1"/>
</dbReference>
<dbReference type="Pfam" id="PF00326">
    <property type="entry name" value="Peptidase_S9"/>
    <property type="match status" value="1"/>
</dbReference>
<dbReference type="GO" id="GO:0016787">
    <property type="term" value="F:hydrolase activity"/>
    <property type="evidence" value="ECO:0007669"/>
    <property type="project" value="UniProtKB-KW"/>
</dbReference>
<keyword evidence="1" id="KW-0812">Transmembrane</keyword>